<dbReference type="SUPFAM" id="SSF52313">
    <property type="entry name" value="Ribosomal protein S2"/>
    <property type="match status" value="1"/>
</dbReference>
<dbReference type="FunFam" id="1.10.287.610:FF:000001">
    <property type="entry name" value="30S ribosomal protein S2"/>
    <property type="match status" value="1"/>
</dbReference>
<feature type="compositionally biased region" description="Basic and acidic residues" evidence="7">
    <location>
        <begin position="247"/>
        <end position="271"/>
    </location>
</feature>
<reference evidence="8" key="1">
    <citation type="submission" date="2020-02" db="EMBL/GenBank/DDBJ databases">
        <authorList>
            <person name="Meier V. D."/>
        </authorList>
    </citation>
    <scope>NUCLEOTIDE SEQUENCE</scope>
    <source>
        <strain evidence="8">AVDCRST_MAG20</strain>
    </source>
</reference>
<evidence type="ECO:0000256" key="4">
    <source>
        <dbReference type="ARBA" id="ARBA00035256"/>
    </source>
</evidence>
<feature type="compositionally biased region" description="Low complexity" evidence="7">
    <location>
        <begin position="385"/>
        <end position="409"/>
    </location>
</feature>
<dbReference type="GO" id="GO:0006412">
    <property type="term" value="P:translation"/>
    <property type="evidence" value="ECO:0007669"/>
    <property type="project" value="UniProtKB-UniRule"/>
</dbReference>
<dbReference type="Gene3D" id="1.10.287.610">
    <property type="entry name" value="Helix hairpin bin"/>
    <property type="match status" value="1"/>
</dbReference>
<dbReference type="InterPro" id="IPR001865">
    <property type="entry name" value="Ribosomal_uS2"/>
</dbReference>
<comment type="similarity">
    <text evidence="1 5 6">Belongs to the universal ribosomal protein uS2 family.</text>
</comment>
<dbReference type="PANTHER" id="PTHR12534">
    <property type="entry name" value="30S RIBOSOMAL PROTEIN S2 PROKARYOTIC AND ORGANELLAR"/>
    <property type="match status" value="1"/>
</dbReference>
<dbReference type="PROSITE" id="PS00963">
    <property type="entry name" value="RIBOSOMAL_S2_2"/>
    <property type="match status" value="1"/>
</dbReference>
<dbReference type="HAMAP" id="MF_00291_B">
    <property type="entry name" value="Ribosomal_uS2_B"/>
    <property type="match status" value="1"/>
</dbReference>
<evidence type="ECO:0000313" key="8">
    <source>
        <dbReference type="EMBL" id="CAA9252507.1"/>
    </source>
</evidence>
<evidence type="ECO:0000256" key="2">
    <source>
        <dbReference type="ARBA" id="ARBA00022980"/>
    </source>
</evidence>
<dbReference type="EMBL" id="CADCSY010000104">
    <property type="protein sequence ID" value="CAA9252507.1"/>
    <property type="molecule type" value="Genomic_DNA"/>
</dbReference>
<evidence type="ECO:0000256" key="6">
    <source>
        <dbReference type="RuleBase" id="RU003631"/>
    </source>
</evidence>
<evidence type="ECO:0000256" key="1">
    <source>
        <dbReference type="ARBA" id="ARBA00006242"/>
    </source>
</evidence>
<dbReference type="InterPro" id="IPR023591">
    <property type="entry name" value="Ribosomal_uS2_flav_dom_sf"/>
</dbReference>
<organism evidence="8">
    <name type="scientific">uncultured Acidimicrobiales bacterium</name>
    <dbReference type="NCBI Taxonomy" id="310071"/>
    <lineage>
        <taxon>Bacteria</taxon>
        <taxon>Bacillati</taxon>
        <taxon>Actinomycetota</taxon>
        <taxon>Acidimicrobiia</taxon>
        <taxon>Acidimicrobiales</taxon>
        <taxon>environmental samples</taxon>
    </lineage>
</organism>
<proteinExistence type="inferred from homology"/>
<dbReference type="GO" id="GO:0003735">
    <property type="term" value="F:structural constituent of ribosome"/>
    <property type="evidence" value="ECO:0007669"/>
    <property type="project" value="InterPro"/>
</dbReference>
<evidence type="ECO:0000256" key="5">
    <source>
        <dbReference type="HAMAP-Rule" id="MF_00291"/>
    </source>
</evidence>
<feature type="compositionally biased region" description="Polar residues" evidence="7">
    <location>
        <begin position="337"/>
        <end position="347"/>
    </location>
</feature>
<dbReference type="PROSITE" id="PS00962">
    <property type="entry name" value="RIBOSOMAL_S2_1"/>
    <property type="match status" value="1"/>
</dbReference>
<dbReference type="NCBIfam" id="TIGR01011">
    <property type="entry name" value="rpsB_bact"/>
    <property type="match status" value="1"/>
</dbReference>
<gene>
    <name evidence="5" type="primary">rpsB</name>
    <name evidence="8" type="ORF">AVDCRST_MAG20-2333</name>
</gene>
<evidence type="ECO:0000256" key="3">
    <source>
        <dbReference type="ARBA" id="ARBA00023274"/>
    </source>
</evidence>
<dbReference type="Pfam" id="PF00318">
    <property type="entry name" value="Ribosomal_S2"/>
    <property type="match status" value="1"/>
</dbReference>
<sequence>MAPVVTMRQLLEAGVHFGHQTRRWDPRMRRFIYGERNGIYIIDLQQTLQRIETAYSFVRDLVADGGDILFIGTKKQAQDPVAEAAAGCGMPYINERWLGGMLTNFTTMSGRVKKMTEYQRMRAVGDFDVMPKKEALMKSRELEKLERNLGGIRDMAKLPEAVFIIDTKKEHIGVTEANKLKIPIVAVVDTNCNPDIIDYVIPGNDDAIRSGTLMCRIISDAVKEGRYIAERRGTAKPRSQAPTPEQEADRARQQAEARNEAARQAAERDARLAAGATTPAADDEVDAEVPAQSSPAAGQERGGVPTPAVEAPPSDVVEATPGSIPAGDDEADVSARFPQTQPGSAETSPVGSHGGGASPAAEAGAVVREPEQSEPEATPDVANVDGAFAAEVDPAAGAAPAPGKTDTTD</sequence>
<dbReference type="InterPro" id="IPR005706">
    <property type="entry name" value="Ribosomal_uS2_bac/mit/plastid"/>
</dbReference>
<keyword evidence="2 5" id="KW-0689">Ribosomal protein</keyword>
<dbReference type="PRINTS" id="PR00395">
    <property type="entry name" value="RIBOSOMALS2"/>
</dbReference>
<evidence type="ECO:0000256" key="7">
    <source>
        <dbReference type="SAM" id="MobiDB-lite"/>
    </source>
</evidence>
<dbReference type="Gene3D" id="3.40.50.10490">
    <property type="entry name" value="Glucose-6-phosphate isomerase like protein, domain 1"/>
    <property type="match status" value="1"/>
</dbReference>
<accession>A0A6J4IKJ3</accession>
<protein>
    <recommendedName>
        <fullName evidence="4 5">Small ribosomal subunit protein uS2</fullName>
    </recommendedName>
</protein>
<dbReference type="InterPro" id="IPR018130">
    <property type="entry name" value="Ribosomal_uS2_CS"/>
</dbReference>
<keyword evidence="3 5" id="KW-0687">Ribonucleoprotein</keyword>
<feature type="region of interest" description="Disordered" evidence="7">
    <location>
        <begin position="230"/>
        <end position="409"/>
    </location>
</feature>
<dbReference type="GO" id="GO:0022627">
    <property type="term" value="C:cytosolic small ribosomal subunit"/>
    <property type="evidence" value="ECO:0007669"/>
    <property type="project" value="TreeGrafter"/>
</dbReference>
<dbReference type="AlphaFoldDB" id="A0A6J4IKJ3"/>
<name>A0A6J4IKJ3_9ACTN</name>
<feature type="compositionally biased region" description="Low complexity" evidence="7">
    <location>
        <begin position="358"/>
        <end position="367"/>
    </location>
</feature>
<dbReference type="PANTHER" id="PTHR12534:SF0">
    <property type="entry name" value="SMALL RIBOSOMAL SUBUNIT PROTEIN US2M"/>
    <property type="match status" value="1"/>
</dbReference>
<dbReference type="CDD" id="cd01425">
    <property type="entry name" value="RPS2"/>
    <property type="match status" value="1"/>
</dbReference>